<sequence length="205" mass="23758">MILYVETNLIMAIAKGQDKEAEEMLKHPPMGVNLIMPSLCYMEAIIALENERKQRTIFLNHLDIQINEESRNFGQDPSLLLTKLREAKLSYEKSLNDFHQCFVDGINLVCNCHQLNLIELRKDSIVKTFNQPIFKKDKQLRDNLILQCIIDHSQQYPSLQKALLTNNSKEFGKPDIKEILQEAGINKYFPKTADFLGWFRSQNSS</sequence>
<protein>
    <recommendedName>
        <fullName evidence="1">DUF4935 domain-containing protein</fullName>
    </recommendedName>
</protein>
<dbReference type="InterPro" id="IPR032557">
    <property type="entry name" value="DUF4935"/>
</dbReference>
<organism evidence="2 3">
    <name type="scientific">Planktothrix serta PCC 8927</name>
    <dbReference type="NCBI Taxonomy" id="671068"/>
    <lineage>
        <taxon>Bacteria</taxon>
        <taxon>Bacillati</taxon>
        <taxon>Cyanobacteriota</taxon>
        <taxon>Cyanophyceae</taxon>
        <taxon>Oscillatoriophycideae</taxon>
        <taxon>Oscillatoriales</taxon>
        <taxon>Microcoleaceae</taxon>
        <taxon>Planktothrix</taxon>
    </lineage>
</organism>
<dbReference type="Proteomes" id="UP000184550">
    <property type="component" value="Unassembled WGS sequence"/>
</dbReference>
<accession>A0A7Z9BRH0</accession>
<gene>
    <name evidence="2" type="ORF">PL8927_600359</name>
</gene>
<evidence type="ECO:0000313" key="2">
    <source>
        <dbReference type="EMBL" id="VXD18336.1"/>
    </source>
</evidence>
<dbReference type="EMBL" id="CZCU02000136">
    <property type="protein sequence ID" value="VXD18336.1"/>
    <property type="molecule type" value="Genomic_DNA"/>
</dbReference>
<dbReference type="Pfam" id="PF16289">
    <property type="entry name" value="PIN_12"/>
    <property type="match status" value="1"/>
</dbReference>
<dbReference type="AlphaFoldDB" id="A0A7Z9BRH0"/>
<name>A0A7Z9BRH0_9CYAN</name>
<dbReference type="RefSeq" id="WP_083621897.1">
    <property type="nucleotide sequence ID" value="NZ_LR734869.1"/>
</dbReference>
<feature type="domain" description="DUF4935" evidence="1">
    <location>
        <begin position="3"/>
        <end position="171"/>
    </location>
</feature>
<comment type="caution">
    <text evidence="2">The sequence shown here is derived from an EMBL/GenBank/DDBJ whole genome shotgun (WGS) entry which is preliminary data.</text>
</comment>
<proteinExistence type="predicted"/>
<keyword evidence="3" id="KW-1185">Reference proteome</keyword>
<dbReference type="OrthoDB" id="495022at2"/>
<evidence type="ECO:0000259" key="1">
    <source>
        <dbReference type="Pfam" id="PF16289"/>
    </source>
</evidence>
<reference evidence="2" key="1">
    <citation type="submission" date="2019-10" db="EMBL/GenBank/DDBJ databases">
        <authorList>
            <consortium name="Genoscope - CEA"/>
            <person name="William W."/>
        </authorList>
    </citation>
    <scope>NUCLEOTIDE SEQUENCE [LARGE SCALE GENOMIC DNA]</scope>
    <source>
        <strain evidence="2">BBR_PRJEB10992</strain>
    </source>
</reference>
<evidence type="ECO:0000313" key="3">
    <source>
        <dbReference type="Proteomes" id="UP000184550"/>
    </source>
</evidence>